<reference evidence="3 4" key="1">
    <citation type="journal article" date="2023" name="BMC Biotechnol.">
        <title>Vitis rotundifolia cv Carlos genome sequencing.</title>
        <authorList>
            <person name="Huff M."/>
            <person name="Hulse-Kemp A."/>
            <person name="Scheffler B."/>
            <person name="Youngblood R."/>
            <person name="Simpson S."/>
            <person name="Babiker E."/>
            <person name="Staton M."/>
        </authorList>
    </citation>
    <scope>NUCLEOTIDE SEQUENCE [LARGE SCALE GENOMIC DNA]</scope>
    <source>
        <tissue evidence="3">Leaf</tissue>
    </source>
</reference>
<dbReference type="InterPro" id="IPR041567">
    <property type="entry name" value="COI1_F-box"/>
</dbReference>
<accession>A0AA39AGR8</accession>
<feature type="transmembrane region" description="Helical" evidence="1">
    <location>
        <begin position="101"/>
        <end position="122"/>
    </location>
</feature>
<evidence type="ECO:0000256" key="1">
    <source>
        <dbReference type="SAM" id="Phobius"/>
    </source>
</evidence>
<dbReference type="Pfam" id="PF18511">
    <property type="entry name" value="F-box_5"/>
    <property type="match status" value="1"/>
</dbReference>
<gene>
    <name evidence="3" type="ORF">PVL29_002367</name>
</gene>
<sequence>MVYSFSEEVLEHVFSFIHTDKDRNVISVVCKSWCEVERWSWRRIFIGNCYAMSPGIAIRRFPKLQSMALKGKPHFANFELMLDGLARVPLPRSDSQGQSSIHVLILMSILIASIIAVDLGAVEINIM</sequence>
<dbReference type="EMBL" id="JARBHA010000002">
    <property type="protein sequence ID" value="KAJ9707340.1"/>
    <property type="molecule type" value="Genomic_DNA"/>
</dbReference>
<dbReference type="AlphaFoldDB" id="A0AA39AGR8"/>
<dbReference type="InterPro" id="IPR032675">
    <property type="entry name" value="LRR_dom_sf"/>
</dbReference>
<evidence type="ECO:0000313" key="3">
    <source>
        <dbReference type="EMBL" id="KAJ9707340.1"/>
    </source>
</evidence>
<keyword evidence="1" id="KW-0472">Membrane</keyword>
<dbReference type="Proteomes" id="UP001168098">
    <property type="component" value="Unassembled WGS sequence"/>
</dbReference>
<dbReference type="InterPro" id="IPR036047">
    <property type="entry name" value="F-box-like_dom_sf"/>
</dbReference>
<dbReference type="FunFam" id="1.20.1280.50:FF:000006">
    <property type="entry name" value="Transport inhibitor response 1"/>
    <property type="match status" value="1"/>
</dbReference>
<keyword evidence="1" id="KW-0812">Transmembrane</keyword>
<dbReference type="SUPFAM" id="SSF81383">
    <property type="entry name" value="F-box domain"/>
    <property type="match status" value="1"/>
</dbReference>
<keyword evidence="1" id="KW-1133">Transmembrane helix</keyword>
<name>A0AA39AGR8_VITRO</name>
<proteinExistence type="predicted"/>
<feature type="domain" description="COI1 F-box" evidence="2">
    <location>
        <begin position="3"/>
        <end position="40"/>
    </location>
</feature>
<evidence type="ECO:0000259" key="2">
    <source>
        <dbReference type="Pfam" id="PF18511"/>
    </source>
</evidence>
<comment type="caution">
    <text evidence="3">The sequence shown here is derived from an EMBL/GenBank/DDBJ whole genome shotgun (WGS) entry which is preliminary data.</text>
</comment>
<keyword evidence="4" id="KW-1185">Reference proteome</keyword>
<dbReference type="CDD" id="cd22159">
    <property type="entry name" value="F-box_AtTIR1-like"/>
    <property type="match status" value="1"/>
</dbReference>
<dbReference type="Gene3D" id="1.20.1280.50">
    <property type="match status" value="1"/>
</dbReference>
<organism evidence="3 4">
    <name type="scientific">Vitis rotundifolia</name>
    <name type="common">Muscadine grape</name>
    <dbReference type="NCBI Taxonomy" id="103349"/>
    <lineage>
        <taxon>Eukaryota</taxon>
        <taxon>Viridiplantae</taxon>
        <taxon>Streptophyta</taxon>
        <taxon>Embryophyta</taxon>
        <taxon>Tracheophyta</taxon>
        <taxon>Spermatophyta</taxon>
        <taxon>Magnoliopsida</taxon>
        <taxon>eudicotyledons</taxon>
        <taxon>Gunneridae</taxon>
        <taxon>Pentapetalae</taxon>
        <taxon>rosids</taxon>
        <taxon>Vitales</taxon>
        <taxon>Vitaceae</taxon>
        <taxon>Viteae</taxon>
        <taxon>Vitis</taxon>
    </lineage>
</organism>
<dbReference type="Gene3D" id="3.80.10.10">
    <property type="entry name" value="Ribonuclease Inhibitor"/>
    <property type="match status" value="1"/>
</dbReference>
<protein>
    <recommendedName>
        <fullName evidence="2">COI1 F-box domain-containing protein</fullName>
    </recommendedName>
</protein>
<evidence type="ECO:0000313" key="4">
    <source>
        <dbReference type="Proteomes" id="UP001168098"/>
    </source>
</evidence>